<feature type="chain" id="PRO_5012488687" evidence="1">
    <location>
        <begin position="24"/>
        <end position="134"/>
    </location>
</feature>
<gene>
    <name evidence="2" type="ORF">PHMEG_0003581</name>
</gene>
<proteinExistence type="predicted"/>
<keyword evidence="3" id="KW-1185">Reference proteome</keyword>
<comment type="caution">
    <text evidence="2">The sequence shown here is derived from an EMBL/GenBank/DDBJ whole genome shotgun (WGS) entry which is preliminary data.</text>
</comment>
<protein>
    <submittedName>
        <fullName evidence="2">RxLR effector protein</fullName>
    </submittedName>
</protein>
<feature type="signal peptide" evidence="1">
    <location>
        <begin position="1"/>
        <end position="23"/>
    </location>
</feature>
<evidence type="ECO:0000313" key="2">
    <source>
        <dbReference type="EMBL" id="OWZ21803.1"/>
    </source>
</evidence>
<evidence type="ECO:0000313" key="3">
    <source>
        <dbReference type="Proteomes" id="UP000198211"/>
    </source>
</evidence>
<organism evidence="2 3">
    <name type="scientific">Phytophthora megakarya</name>
    <dbReference type="NCBI Taxonomy" id="4795"/>
    <lineage>
        <taxon>Eukaryota</taxon>
        <taxon>Sar</taxon>
        <taxon>Stramenopiles</taxon>
        <taxon>Oomycota</taxon>
        <taxon>Peronosporomycetes</taxon>
        <taxon>Peronosporales</taxon>
        <taxon>Peronosporaceae</taxon>
        <taxon>Phytophthora</taxon>
    </lineage>
</organism>
<sequence>MRSMTWVLLATLVTLLYVKSATSTDTSNSIKFVVNTVDVHSTNVPRNLRNSNKLDNNEERALPGTSILDVLDRLKIALSKGKAKVVDFLFGKTANGGDTPQSLKAKISKLANKYKWNKKTQAILEEIVEMFSFR</sequence>
<accession>A0A225WW26</accession>
<dbReference type="EMBL" id="NBNE01000187">
    <property type="protein sequence ID" value="OWZ21803.1"/>
    <property type="molecule type" value="Genomic_DNA"/>
</dbReference>
<keyword evidence="1" id="KW-0732">Signal</keyword>
<name>A0A225WW26_9STRA</name>
<reference evidence="3" key="1">
    <citation type="submission" date="2017-03" db="EMBL/GenBank/DDBJ databases">
        <title>Phytopthora megakarya and P. palmivora, two closely related causual agents of cacao black pod achieved similar genome size and gene model numbers by different mechanisms.</title>
        <authorList>
            <person name="Ali S."/>
            <person name="Shao J."/>
            <person name="Larry D.J."/>
            <person name="Kronmiller B."/>
            <person name="Shen D."/>
            <person name="Strem M.D."/>
            <person name="Melnick R.L."/>
            <person name="Guiltinan M.J."/>
            <person name="Tyler B.M."/>
            <person name="Meinhardt L.W."/>
            <person name="Bailey B.A."/>
        </authorList>
    </citation>
    <scope>NUCLEOTIDE SEQUENCE [LARGE SCALE GENOMIC DNA]</scope>
    <source>
        <strain evidence="3">zdho120</strain>
    </source>
</reference>
<dbReference type="AlphaFoldDB" id="A0A225WW26"/>
<dbReference type="Proteomes" id="UP000198211">
    <property type="component" value="Unassembled WGS sequence"/>
</dbReference>
<evidence type="ECO:0000256" key="1">
    <source>
        <dbReference type="SAM" id="SignalP"/>
    </source>
</evidence>